<reference evidence="1 2" key="1">
    <citation type="submission" date="2019-02" db="EMBL/GenBank/DDBJ databases">
        <authorList>
            <person name="Li S.-H."/>
        </authorList>
    </citation>
    <scope>NUCLEOTIDE SEQUENCE [LARGE SCALE GENOMIC DNA]</scope>
    <source>
        <strain evidence="1 2">IMCC14385</strain>
    </source>
</reference>
<organism evidence="1 2">
    <name type="scientific">Halioglobus maricola</name>
    <dbReference type="NCBI Taxonomy" id="2601894"/>
    <lineage>
        <taxon>Bacteria</taxon>
        <taxon>Pseudomonadati</taxon>
        <taxon>Pseudomonadota</taxon>
        <taxon>Gammaproteobacteria</taxon>
        <taxon>Cellvibrionales</taxon>
        <taxon>Halieaceae</taxon>
        <taxon>Halioglobus</taxon>
    </lineage>
</organism>
<dbReference type="OrthoDB" id="9792173at2"/>
<keyword evidence="2" id="KW-1185">Reference proteome</keyword>
<dbReference type="Proteomes" id="UP000326287">
    <property type="component" value="Chromosome"/>
</dbReference>
<dbReference type="RefSeq" id="WP_152661823.1">
    <property type="nucleotide sequence ID" value="NZ_CP036422.1"/>
</dbReference>
<gene>
    <name evidence="1" type="ORF">EY643_08625</name>
</gene>
<protein>
    <submittedName>
        <fullName evidence="1">VOC family protein</fullName>
    </submittedName>
</protein>
<dbReference type="InterPro" id="IPR029068">
    <property type="entry name" value="Glyas_Bleomycin-R_OHBP_Dase"/>
</dbReference>
<dbReference type="EMBL" id="CP036422">
    <property type="protein sequence ID" value="QFU75716.1"/>
    <property type="molecule type" value="Genomic_DNA"/>
</dbReference>
<dbReference type="KEGG" id="halc:EY643_08625"/>
<name>A0A5P9NJN4_9GAMM</name>
<sequence length="224" mass="24942">MIADFDNIPTLPPIMGPAKQIAYLVDDIDEGMDYWHREHSVGPFMVARNASPLSNAFYRGEKAPRTSVNIAFGYVGDMQIELIEQIGDTPGLYQEAIDRKHTGVHHYAVCVEDFPTAYNWALDNGYDAVIDAGMDGLARMSYVENPDTGLILEVIEWNALTRPYFDGLEKLVRSSDSKQISHDFKLADLTPKSAVLGKLVTYSLNKMLGRVEQTRRPTNTGNAA</sequence>
<accession>A0A5P9NJN4</accession>
<dbReference type="Pfam" id="PF13669">
    <property type="entry name" value="Glyoxalase_4"/>
    <property type="match status" value="1"/>
</dbReference>
<evidence type="ECO:0000313" key="2">
    <source>
        <dbReference type="Proteomes" id="UP000326287"/>
    </source>
</evidence>
<dbReference type="SUPFAM" id="SSF54593">
    <property type="entry name" value="Glyoxalase/Bleomycin resistance protein/Dihydroxybiphenyl dioxygenase"/>
    <property type="match status" value="1"/>
</dbReference>
<dbReference type="AlphaFoldDB" id="A0A5P9NJN4"/>
<evidence type="ECO:0000313" key="1">
    <source>
        <dbReference type="EMBL" id="QFU75716.1"/>
    </source>
</evidence>
<proteinExistence type="predicted"/>
<dbReference type="Gene3D" id="3.10.180.10">
    <property type="entry name" value="2,3-Dihydroxybiphenyl 1,2-Dioxygenase, domain 1"/>
    <property type="match status" value="1"/>
</dbReference>